<dbReference type="SUPFAM" id="SSF50685">
    <property type="entry name" value="Barwin-like endoglucanases"/>
    <property type="match status" value="1"/>
</dbReference>
<accession>A0A6A5KUW9</accession>
<dbReference type="CDD" id="cd22191">
    <property type="entry name" value="DPBB_RlpA_EXP_N-like"/>
    <property type="match status" value="1"/>
</dbReference>
<evidence type="ECO:0000256" key="2">
    <source>
        <dbReference type="SAM" id="MobiDB-lite"/>
    </source>
</evidence>
<feature type="chain" id="PRO_5025414333" description="RlpA-like protein double-psi beta-barrel domain-containing protein" evidence="3">
    <location>
        <begin position="19"/>
        <end position="277"/>
    </location>
</feature>
<proteinExistence type="predicted"/>
<dbReference type="EMBL" id="ML975246">
    <property type="protein sequence ID" value="KAF1839139.1"/>
    <property type="molecule type" value="Genomic_DNA"/>
</dbReference>
<dbReference type="InterPro" id="IPR036908">
    <property type="entry name" value="RlpA-like_sf"/>
</dbReference>
<reference evidence="4" key="1">
    <citation type="submission" date="2020-01" db="EMBL/GenBank/DDBJ databases">
        <authorList>
            <consortium name="DOE Joint Genome Institute"/>
            <person name="Haridas S."/>
            <person name="Albert R."/>
            <person name="Binder M."/>
            <person name="Bloem J."/>
            <person name="Labutti K."/>
            <person name="Salamov A."/>
            <person name="Andreopoulos B."/>
            <person name="Baker S.E."/>
            <person name="Barry K."/>
            <person name="Bills G."/>
            <person name="Bluhm B.H."/>
            <person name="Cannon C."/>
            <person name="Castanera R."/>
            <person name="Culley D.E."/>
            <person name="Daum C."/>
            <person name="Ezra D."/>
            <person name="Gonzalez J.B."/>
            <person name="Henrissat B."/>
            <person name="Kuo A."/>
            <person name="Liang C."/>
            <person name="Lipzen A."/>
            <person name="Lutzoni F."/>
            <person name="Magnuson J."/>
            <person name="Mondo S."/>
            <person name="Nolan M."/>
            <person name="Ohm R."/>
            <person name="Pangilinan J."/>
            <person name="Park H.-J."/>
            <person name="Ramirez L."/>
            <person name="Alfaro M."/>
            <person name="Sun H."/>
            <person name="Tritt A."/>
            <person name="Yoshinaga Y."/>
            <person name="Zwiers L.-H."/>
            <person name="Turgeon B.G."/>
            <person name="Goodwin S.B."/>
            <person name="Spatafora J.W."/>
            <person name="Crous P.W."/>
            <person name="Grigoriev I.V."/>
        </authorList>
    </citation>
    <scope>NUCLEOTIDE SEQUENCE</scope>
    <source>
        <strain evidence="4">P77</strain>
    </source>
</reference>
<keyword evidence="5" id="KW-1185">Reference proteome</keyword>
<evidence type="ECO:0000313" key="5">
    <source>
        <dbReference type="Proteomes" id="UP000800040"/>
    </source>
</evidence>
<sequence>MKTSAVLVSLLFGSFAVAAPVDKRAIIYHTEIVTETVIVYTTVWDDEPVAAPTTTTDGAFYEEPKPAPTSAVVEPVSSAAPISSAAPVNTPAPVVESSSVYTPPVVEIPTSTSTPTPTPTPAPAPETSAEAPVPAPVPTTTKAAPKPPAPVIPSAAAAPVPASASGDMEHNNVDMTIYDNNGTPGACGKKLYDTDVVVALAKPTWGESTHDPMTGESSNPWCGQKIRIQYEGNEIEAEIQDLCMGCVGADIDLSLAAWTKLTGLEEKTRLKASWSVV</sequence>
<dbReference type="Gene3D" id="2.40.40.10">
    <property type="entry name" value="RlpA-like domain"/>
    <property type="match status" value="1"/>
</dbReference>
<dbReference type="PANTHER" id="PTHR31836:SF28">
    <property type="entry name" value="SRCR DOMAIN-CONTAINING PROTEIN-RELATED"/>
    <property type="match status" value="1"/>
</dbReference>
<name>A0A6A5KUW9_9PLEO</name>
<gene>
    <name evidence="4" type="ORF">BDW02DRAFT_228744</name>
</gene>
<evidence type="ECO:0000256" key="1">
    <source>
        <dbReference type="ARBA" id="ARBA00022729"/>
    </source>
</evidence>
<evidence type="ECO:0008006" key="6">
    <source>
        <dbReference type="Google" id="ProtNLM"/>
    </source>
</evidence>
<dbReference type="Proteomes" id="UP000800040">
    <property type="component" value="Unassembled WGS sequence"/>
</dbReference>
<feature type="compositionally biased region" description="Low complexity" evidence="2">
    <location>
        <begin position="125"/>
        <end position="144"/>
    </location>
</feature>
<dbReference type="InterPro" id="IPR051477">
    <property type="entry name" value="Expansin_CellWall"/>
</dbReference>
<keyword evidence="1 3" id="KW-0732">Signal</keyword>
<organism evidence="4 5">
    <name type="scientific">Decorospora gaudefroyi</name>
    <dbReference type="NCBI Taxonomy" id="184978"/>
    <lineage>
        <taxon>Eukaryota</taxon>
        <taxon>Fungi</taxon>
        <taxon>Dikarya</taxon>
        <taxon>Ascomycota</taxon>
        <taxon>Pezizomycotina</taxon>
        <taxon>Dothideomycetes</taxon>
        <taxon>Pleosporomycetidae</taxon>
        <taxon>Pleosporales</taxon>
        <taxon>Pleosporineae</taxon>
        <taxon>Pleosporaceae</taxon>
        <taxon>Decorospora</taxon>
    </lineage>
</organism>
<evidence type="ECO:0000256" key="3">
    <source>
        <dbReference type="SAM" id="SignalP"/>
    </source>
</evidence>
<dbReference type="OrthoDB" id="406505at2759"/>
<dbReference type="PANTHER" id="PTHR31836">
    <property type="match status" value="1"/>
</dbReference>
<dbReference type="AlphaFoldDB" id="A0A6A5KUW9"/>
<evidence type="ECO:0000313" key="4">
    <source>
        <dbReference type="EMBL" id="KAF1839139.1"/>
    </source>
</evidence>
<protein>
    <recommendedName>
        <fullName evidence="6">RlpA-like protein double-psi beta-barrel domain-containing protein</fullName>
    </recommendedName>
</protein>
<feature type="signal peptide" evidence="3">
    <location>
        <begin position="1"/>
        <end position="18"/>
    </location>
</feature>
<feature type="region of interest" description="Disordered" evidence="2">
    <location>
        <begin position="107"/>
        <end position="149"/>
    </location>
</feature>